<feature type="region of interest" description="Disordered" evidence="1">
    <location>
        <begin position="75"/>
        <end position="111"/>
    </location>
</feature>
<feature type="compositionally biased region" description="Low complexity" evidence="1">
    <location>
        <begin position="94"/>
        <end position="109"/>
    </location>
</feature>
<comment type="caution">
    <text evidence="2">The sequence shown here is derived from an EMBL/GenBank/DDBJ whole genome shotgun (WGS) entry which is preliminary data.</text>
</comment>
<evidence type="ECO:0000313" key="2">
    <source>
        <dbReference type="EMBL" id="OWY91018.1"/>
    </source>
</evidence>
<dbReference type="EMBL" id="NBNE01021277">
    <property type="protein sequence ID" value="OWY91018.1"/>
    <property type="molecule type" value="Genomic_DNA"/>
</dbReference>
<organism evidence="2 3">
    <name type="scientific">Phytophthora megakarya</name>
    <dbReference type="NCBI Taxonomy" id="4795"/>
    <lineage>
        <taxon>Eukaryota</taxon>
        <taxon>Sar</taxon>
        <taxon>Stramenopiles</taxon>
        <taxon>Oomycota</taxon>
        <taxon>Peronosporomycetes</taxon>
        <taxon>Peronosporales</taxon>
        <taxon>Peronosporaceae</taxon>
        <taxon>Phytophthora</taxon>
    </lineage>
</organism>
<gene>
    <name evidence="2" type="ORF">PHMEG_00040572</name>
</gene>
<dbReference type="Proteomes" id="UP000198211">
    <property type="component" value="Unassembled WGS sequence"/>
</dbReference>
<proteinExistence type="predicted"/>
<evidence type="ECO:0000313" key="3">
    <source>
        <dbReference type="Proteomes" id="UP000198211"/>
    </source>
</evidence>
<reference evidence="3" key="1">
    <citation type="submission" date="2017-03" db="EMBL/GenBank/DDBJ databases">
        <title>Phytopthora megakarya and P. palmivora, two closely related causual agents of cacao black pod achieved similar genome size and gene model numbers by different mechanisms.</title>
        <authorList>
            <person name="Ali S."/>
            <person name="Shao J."/>
            <person name="Larry D.J."/>
            <person name="Kronmiller B."/>
            <person name="Shen D."/>
            <person name="Strem M.D."/>
            <person name="Melnick R.L."/>
            <person name="Guiltinan M.J."/>
            <person name="Tyler B.M."/>
            <person name="Meinhardt L.W."/>
            <person name="Bailey B.A."/>
        </authorList>
    </citation>
    <scope>NUCLEOTIDE SEQUENCE [LARGE SCALE GENOMIC DNA]</scope>
    <source>
        <strain evidence="3">zdho120</strain>
    </source>
</reference>
<sequence length="233" mass="25943">MRAHAAVWIYAQQYGNPYPKAYACKRSKLQGINKVESDSKWLRGRGGMRLRQAWFLVPEARRNALMLDTPDSSFPNGTNGIIDERTTRGRRTTKTATAETNESSTSSVENNSQFRLKLSAMTRARTHFHEITCKEKQLRVHAEYNRGSLVGALTATIESVRSAILLAHAADSPSSAKDAFVAVCSRLTDVFASVLGATKFAPEPNDDPPCEEYPKTRIHKAEAKFLDALRDLQ</sequence>
<dbReference type="OrthoDB" id="129484at2759"/>
<dbReference type="AlphaFoldDB" id="A0A225UDE0"/>
<accession>A0A225UDE0</accession>
<protein>
    <submittedName>
        <fullName evidence="2">Uncharacterized protein</fullName>
    </submittedName>
</protein>
<evidence type="ECO:0000256" key="1">
    <source>
        <dbReference type="SAM" id="MobiDB-lite"/>
    </source>
</evidence>
<keyword evidence="3" id="KW-1185">Reference proteome</keyword>
<name>A0A225UDE0_9STRA</name>